<accession>A0A7Y0E3I7</accession>
<dbReference type="AlphaFoldDB" id="A0A7Y0E3I7"/>
<dbReference type="PROSITE" id="PS51257">
    <property type="entry name" value="PROKAR_LIPOPROTEIN"/>
    <property type="match status" value="1"/>
</dbReference>
<keyword evidence="2" id="KW-1185">Reference proteome</keyword>
<reference evidence="1 2" key="1">
    <citation type="submission" date="2020-04" db="EMBL/GenBank/DDBJ databases">
        <title>Rhodospirillaceae bacterium KN72 isolated from deep sea.</title>
        <authorList>
            <person name="Zhang D.-C."/>
        </authorList>
    </citation>
    <scope>NUCLEOTIDE SEQUENCE [LARGE SCALE GENOMIC DNA]</scope>
    <source>
        <strain evidence="1 2">KN72</strain>
    </source>
</reference>
<dbReference type="Proteomes" id="UP000539372">
    <property type="component" value="Unassembled WGS sequence"/>
</dbReference>
<gene>
    <name evidence="1" type="ORF">HH303_18885</name>
</gene>
<evidence type="ECO:0008006" key="3">
    <source>
        <dbReference type="Google" id="ProtNLM"/>
    </source>
</evidence>
<dbReference type="RefSeq" id="WP_169626960.1">
    <property type="nucleotide sequence ID" value="NZ_JABBNT010000006.1"/>
</dbReference>
<evidence type="ECO:0000313" key="1">
    <source>
        <dbReference type="EMBL" id="NMM46564.1"/>
    </source>
</evidence>
<dbReference type="EMBL" id="JABBNT010000006">
    <property type="protein sequence ID" value="NMM46564.1"/>
    <property type="molecule type" value="Genomic_DNA"/>
</dbReference>
<protein>
    <recommendedName>
        <fullName evidence="3">Lipoprotein</fullName>
    </recommendedName>
</protein>
<evidence type="ECO:0000313" key="2">
    <source>
        <dbReference type="Proteomes" id="UP000539372"/>
    </source>
</evidence>
<sequence>MTRIVLLAFVALTLVGCDKRIATQMNDGTIELKFMDPVLTGANVAMQNLHQDALERCPNGYEKLSDRTEKDAANKTWFVWTVRCN</sequence>
<organism evidence="1 2">
    <name type="scientific">Pacificispira spongiicola</name>
    <dbReference type="NCBI Taxonomy" id="2729598"/>
    <lineage>
        <taxon>Bacteria</taxon>
        <taxon>Pseudomonadati</taxon>
        <taxon>Pseudomonadota</taxon>
        <taxon>Alphaproteobacteria</taxon>
        <taxon>Rhodospirillales</taxon>
        <taxon>Rhodospirillaceae</taxon>
        <taxon>Pacificispira</taxon>
    </lineage>
</organism>
<comment type="caution">
    <text evidence="1">The sequence shown here is derived from an EMBL/GenBank/DDBJ whole genome shotgun (WGS) entry which is preliminary data.</text>
</comment>
<proteinExistence type="predicted"/>
<name>A0A7Y0E3I7_9PROT</name>